<keyword evidence="1" id="KW-1133">Transmembrane helix</keyword>
<dbReference type="Gene3D" id="1.10.287.110">
    <property type="entry name" value="DnaJ domain"/>
    <property type="match status" value="1"/>
</dbReference>
<dbReference type="InterPro" id="IPR019396">
    <property type="entry name" value="TM_Fragile-X-F-assoc"/>
</dbReference>
<dbReference type="Pfam" id="PF00226">
    <property type="entry name" value="DnaJ"/>
    <property type="match status" value="1"/>
</dbReference>
<protein>
    <submittedName>
        <fullName evidence="4">J domain-containing protein</fullName>
    </submittedName>
</protein>
<feature type="transmembrane region" description="Helical" evidence="1">
    <location>
        <begin position="60"/>
        <end position="89"/>
    </location>
</feature>
<feature type="transmembrane region" description="Helical" evidence="1">
    <location>
        <begin position="168"/>
        <end position="186"/>
    </location>
</feature>
<dbReference type="SMART" id="SM00271">
    <property type="entry name" value="DnaJ"/>
    <property type="match status" value="1"/>
</dbReference>
<keyword evidence="3" id="KW-1185">Reference proteome</keyword>
<dbReference type="PANTHER" id="PTHR13568:SF6">
    <property type="entry name" value="TRANSMEMBRANE PROTEIN 185A"/>
    <property type="match status" value="1"/>
</dbReference>
<feature type="transmembrane region" description="Helical" evidence="1">
    <location>
        <begin position="237"/>
        <end position="257"/>
    </location>
</feature>
<dbReference type="WBParaSite" id="ALUE_0000414401-mRNA-1">
    <property type="protein sequence ID" value="ALUE_0000414401-mRNA-1"/>
    <property type="gene ID" value="ALUE_0000414401"/>
</dbReference>
<feature type="transmembrane region" description="Helical" evidence="1">
    <location>
        <begin position="101"/>
        <end position="119"/>
    </location>
</feature>
<keyword evidence="1" id="KW-0812">Transmembrane</keyword>
<dbReference type="InterPro" id="IPR001623">
    <property type="entry name" value="DnaJ_domain"/>
</dbReference>
<dbReference type="Pfam" id="PF10269">
    <property type="entry name" value="Tmemb_185A"/>
    <property type="match status" value="1"/>
</dbReference>
<evidence type="ECO:0000313" key="3">
    <source>
        <dbReference type="Proteomes" id="UP000036681"/>
    </source>
</evidence>
<dbReference type="PROSITE" id="PS50076">
    <property type="entry name" value="DNAJ_2"/>
    <property type="match status" value="1"/>
</dbReference>
<feature type="transmembrane region" description="Helical" evidence="1">
    <location>
        <begin position="192"/>
        <end position="225"/>
    </location>
</feature>
<feature type="transmembrane region" description="Helical" evidence="1">
    <location>
        <begin position="139"/>
        <end position="161"/>
    </location>
</feature>
<accession>A0A9J2P3K4</accession>
<evidence type="ECO:0000256" key="1">
    <source>
        <dbReference type="SAM" id="Phobius"/>
    </source>
</evidence>
<proteinExistence type="predicted"/>
<evidence type="ECO:0000259" key="2">
    <source>
        <dbReference type="PROSITE" id="PS50076"/>
    </source>
</evidence>
<dbReference type="Proteomes" id="UP000036681">
    <property type="component" value="Unplaced"/>
</dbReference>
<dbReference type="Gene3D" id="3.40.50.300">
    <property type="entry name" value="P-loop containing nucleotide triphosphate hydrolases"/>
    <property type="match status" value="1"/>
</dbReference>
<reference evidence="4" key="1">
    <citation type="submission" date="2023-03" db="UniProtKB">
        <authorList>
            <consortium name="WormBaseParasite"/>
        </authorList>
    </citation>
    <scope>IDENTIFICATION</scope>
</reference>
<dbReference type="InterPro" id="IPR036869">
    <property type="entry name" value="J_dom_sf"/>
</dbReference>
<evidence type="ECO:0000313" key="4">
    <source>
        <dbReference type="WBParaSite" id="ALUE_0000414401-mRNA-1"/>
    </source>
</evidence>
<sequence>MRRRVTSSADSPLSDYGAQSAMLLSRLQRSIFSFRKFVLYNCLVCFCTLFALRLDETVQLNYAIVFLPLWFCEAIVFVGAFVAVISYIISPPSTSELAIRSDFYGLILCAGEHALLTMFEVLACYKLQSQLSLDELPWLLVFAPLFALSLLSIVIAVWAIRHDKSFEFELFFSINVVQFVFLAFKLDATLDWHWAIVFIPLWVVLSLSVVGVLYALVLAIVLARSVHMLASQRRQHLYSALCHTLLVIPILVFLLLLTGKLDAVAWSEDEQVTQVPYIVVCTPLIISLVCLVLMSFGARGGNPWWFGMRAPFCTFLLETCPCLKQYANLSYKFGTSSDRDSASADAERQSLSFGIEDEAMRTCYDVLGCSSNASPAELKSAYFRSLRNSHPDKGGADASAVTLITNAWKTLKYVLTVLPMSNRQLVASLCLNCDRLSLFREDSSRKSYDNWLREQQLRAKRGIIGNRVIVDETTQRVEQYCRQDCDFASMENGIRTVVRLFSCGGEYIVDHIDLSRIVESALFECSSCSLCLELKMFDTYRVDVFPNSTVGCAVSVIAHQYRAGSAEEQTEFIELWDIGGSTMHQKASAVFLEGAAGAILVHDLSNSKSEISLAQWVSLLRGDSTSTLTSMPSMSNLRPLLADIESTPIPTLVVGCKLDLAPERAKQAGYDRINVDCRKAMAPGTTNRIILSKFFDSVVERVKAPIASERRRRLL</sequence>
<organism evidence="3 4">
    <name type="scientific">Ascaris lumbricoides</name>
    <name type="common">Giant roundworm</name>
    <dbReference type="NCBI Taxonomy" id="6252"/>
    <lineage>
        <taxon>Eukaryota</taxon>
        <taxon>Metazoa</taxon>
        <taxon>Ecdysozoa</taxon>
        <taxon>Nematoda</taxon>
        <taxon>Chromadorea</taxon>
        <taxon>Rhabditida</taxon>
        <taxon>Spirurina</taxon>
        <taxon>Ascaridomorpha</taxon>
        <taxon>Ascaridoidea</taxon>
        <taxon>Ascarididae</taxon>
        <taxon>Ascaris</taxon>
    </lineage>
</organism>
<feature type="domain" description="J" evidence="2">
    <location>
        <begin position="362"/>
        <end position="452"/>
    </location>
</feature>
<keyword evidence="1" id="KW-0472">Membrane</keyword>
<dbReference type="SUPFAM" id="SSF46565">
    <property type="entry name" value="Chaperone J-domain"/>
    <property type="match status" value="1"/>
</dbReference>
<dbReference type="SUPFAM" id="SSF52540">
    <property type="entry name" value="P-loop containing nucleoside triphosphate hydrolases"/>
    <property type="match status" value="1"/>
</dbReference>
<feature type="transmembrane region" description="Helical" evidence="1">
    <location>
        <begin position="37"/>
        <end position="54"/>
    </location>
</feature>
<feature type="transmembrane region" description="Helical" evidence="1">
    <location>
        <begin position="277"/>
        <end position="298"/>
    </location>
</feature>
<dbReference type="AlphaFoldDB" id="A0A9J2P3K4"/>
<dbReference type="PANTHER" id="PTHR13568">
    <property type="entry name" value="FAM11A, B PROTEIN"/>
    <property type="match status" value="1"/>
</dbReference>
<name>A0A9J2P3K4_ASCLU</name>
<dbReference type="CDD" id="cd06257">
    <property type="entry name" value="DnaJ"/>
    <property type="match status" value="1"/>
</dbReference>
<dbReference type="InterPro" id="IPR027417">
    <property type="entry name" value="P-loop_NTPase"/>
</dbReference>